<proteinExistence type="predicted"/>
<reference evidence="2" key="1">
    <citation type="journal article" date="2020" name="Stud. Mycol.">
        <title>101 Dothideomycetes genomes: a test case for predicting lifestyles and emergence of pathogens.</title>
        <authorList>
            <person name="Haridas S."/>
            <person name="Albert R."/>
            <person name="Binder M."/>
            <person name="Bloem J."/>
            <person name="Labutti K."/>
            <person name="Salamov A."/>
            <person name="Andreopoulos B."/>
            <person name="Baker S."/>
            <person name="Barry K."/>
            <person name="Bills G."/>
            <person name="Bluhm B."/>
            <person name="Cannon C."/>
            <person name="Castanera R."/>
            <person name="Culley D."/>
            <person name="Daum C."/>
            <person name="Ezra D."/>
            <person name="Gonzalez J."/>
            <person name="Henrissat B."/>
            <person name="Kuo A."/>
            <person name="Liang C."/>
            <person name="Lipzen A."/>
            <person name="Lutzoni F."/>
            <person name="Magnuson J."/>
            <person name="Mondo S."/>
            <person name="Nolan M."/>
            <person name="Ohm R."/>
            <person name="Pangilinan J."/>
            <person name="Park H.-J."/>
            <person name="Ramirez L."/>
            <person name="Alfaro M."/>
            <person name="Sun H."/>
            <person name="Tritt A."/>
            <person name="Yoshinaga Y."/>
            <person name="Zwiers L.-H."/>
            <person name="Turgeon B."/>
            <person name="Goodwin S."/>
            <person name="Spatafora J."/>
            <person name="Crous P."/>
            <person name="Grigoriev I."/>
        </authorList>
    </citation>
    <scope>NUCLEOTIDE SEQUENCE</scope>
    <source>
        <strain evidence="2">CBS 473.64</strain>
    </source>
</reference>
<evidence type="ECO:0000313" key="3">
    <source>
        <dbReference type="Proteomes" id="UP000799753"/>
    </source>
</evidence>
<dbReference type="Proteomes" id="UP000799753">
    <property type="component" value="Unassembled WGS sequence"/>
</dbReference>
<evidence type="ECO:0000256" key="1">
    <source>
        <dbReference type="SAM" id="MobiDB-lite"/>
    </source>
</evidence>
<sequence length="514" mass="57056">MFSTAQQLCTPTVPMHPSTHAPSCMVARPLLRFDQPAKIGAQDGDPPDASMPTRFEKRNEVEATIGHASKAMPSNPVIRNAWHSGLRNETVPHSNTEGLACLTTEDSIYSPDRGELVLVQDATNSDLTPATNVTTSTEIISEDEEMTTEDITRSDTAFLATINTTPLTFIDHATCNGQVSITSYDEADLLPEPIEEELEDDIDDELIGEDTETYEQNYVRTIVAHHLEQFCASSPSHLIRNSPFIRGSMCMDPEFPGHGPCRHEVYAFPNSPSGEAEEVLRHRFQVRQLDGGSYNVHLWRKKLDAKIAGIPCHERSELRFVVSIGDEGFMDKTTLPSDQLFTKDNPEDLDRPDIDPATRSENGVLEADQHEFSDEPNEEAGDMHLLSRDSSLFDENVDGLDDEMDFDDPPDMRLAISEHSAKDSKRYLARPSSEERPSNDQQGPTTETPIEVVADQTHAALDTMSVKVGRRGRAIAKAKQKTTEVAEKLLRKTSKAVKKLRKVVKIAAYTAMAL</sequence>
<evidence type="ECO:0000313" key="2">
    <source>
        <dbReference type="EMBL" id="KAF2645902.1"/>
    </source>
</evidence>
<accession>A0A6A6SF52</accession>
<name>A0A6A6SF52_9PLEO</name>
<organism evidence="2 3">
    <name type="scientific">Massarina eburnea CBS 473.64</name>
    <dbReference type="NCBI Taxonomy" id="1395130"/>
    <lineage>
        <taxon>Eukaryota</taxon>
        <taxon>Fungi</taxon>
        <taxon>Dikarya</taxon>
        <taxon>Ascomycota</taxon>
        <taxon>Pezizomycotina</taxon>
        <taxon>Dothideomycetes</taxon>
        <taxon>Pleosporomycetidae</taxon>
        <taxon>Pleosporales</taxon>
        <taxon>Massarineae</taxon>
        <taxon>Massarinaceae</taxon>
        <taxon>Massarina</taxon>
    </lineage>
</organism>
<gene>
    <name evidence="2" type="ORF">P280DRAFT_545797</name>
</gene>
<dbReference type="AlphaFoldDB" id="A0A6A6SF52"/>
<feature type="region of interest" description="Disordered" evidence="1">
    <location>
        <begin position="333"/>
        <end position="386"/>
    </location>
</feature>
<keyword evidence="3" id="KW-1185">Reference proteome</keyword>
<dbReference type="EMBL" id="MU006777">
    <property type="protein sequence ID" value="KAF2645902.1"/>
    <property type="molecule type" value="Genomic_DNA"/>
</dbReference>
<protein>
    <submittedName>
        <fullName evidence="2">Uncharacterized protein</fullName>
    </submittedName>
</protein>
<feature type="compositionally biased region" description="Basic and acidic residues" evidence="1">
    <location>
        <begin position="344"/>
        <end position="358"/>
    </location>
</feature>
<feature type="region of interest" description="Disordered" evidence="1">
    <location>
        <begin position="418"/>
        <end position="446"/>
    </location>
</feature>
<feature type="compositionally biased region" description="Basic and acidic residues" evidence="1">
    <location>
        <begin position="419"/>
        <end position="438"/>
    </location>
</feature>